<accession>A0A370HN06</accession>
<dbReference type="GO" id="GO:0015074">
    <property type="term" value="P:DNA integration"/>
    <property type="evidence" value="ECO:0007669"/>
    <property type="project" value="InterPro"/>
</dbReference>
<dbReference type="PANTHER" id="PTHR30349">
    <property type="entry name" value="PHAGE INTEGRASE-RELATED"/>
    <property type="match status" value="1"/>
</dbReference>
<evidence type="ECO:0000256" key="2">
    <source>
        <dbReference type="ARBA" id="ARBA00023125"/>
    </source>
</evidence>
<dbReference type="InterPro" id="IPR050090">
    <property type="entry name" value="Tyrosine_recombinase_XerCD"/>
</dbReference>
<dbReference type="GO" id="GO:0006310">
    <property type="term" value="P:DNA recombination"/>
    <property type="evidence" value="ECO:0007669"/>
    <property type="project" value="UniProtKB-KW"/>
</dbReference>
<dbReference type="Gene3D" id="1.10.150.130">
    <property type="match status" value="1"/>
</dbReference>
<comment type="similarity">
    <text evidence="1">Belongs to the 'phage' integrase family.</text>
</comment>
<dbReference type="Gene3D" id="1.10.443.10">
    <property type="entry name" value="Intergrase catalytic core"/>
    <property type="match status" value="1"/>
</dbReference>
<feature type="region of interest" description="Disordered" evidence="4">
    <location>
        <begin position="397"/>
        <end position="426"/>
    </location>
</feature>
<name>A0A370HN06_9NOCA</name>
<dbReference type="STRING" id="1210086.GCA_001613105_07394"/>
<gene>
    <name evidence="6" type="ORF">DFR76_1185</name>
</gene>
<proteinExistence type="inferred from homology"/>
<keyword evidence="3" id="KW-0233">DNA recombination</keyword>
<evidence type="ECO:0000313" key="6">
    <source>
        <dbReference type="EMBL" id="RDI59615.1"/>
    </source>
</evidence>
<dbReference type="AlphaFoldDB" id="A0A370HN06"/>
<dbReference type="InterPro" id="IPR002104">
    <property type="entry name" value="Integrase_catalytic"/>
</dbReference>
<evidence type="ECO:0000256" key="3">
    <source>
        <dbReference type="ARBA" id="ARBA00023172"/>
    </source>
</evidence>
<dbReference type="GO" id="GO:0003677">
    <property type="term" value="F:DNA binding"/>
    <property type="evidence" value="ECO:0007669"/>
    <property type="project" value="UniProtKB-KW"/>
</dbReference>
<dbReference type="Proteomes" id="UP000254869">
    <property type="component" value="Unassembled WGS sequence"/>
</dbReference>
<dbReference type="RefSeq" id="WP_068007936.1">
    <property type="nucleotide sequence ID" value="NZ_QQBC01000018.1"/>
</dbReference>
<dbReference type="PANTHER" id="PTHR30349:SF64">
    <property type="entry name" value="PROPHAGE INTEGRASE INTD-RELATED"/>
    <property type="match status" value="1"/>
</dbReference>
<keyword evidence="2" id="KW-0238">DNA-binding</keyword>
<evidence type="ECO:0000256" key="1">
    <source>
        <dbReference type="ARBA" id="ARBA00008857"/>
    </source>
</evidence>
<dbReference type="InterPro" id="IPR013762">
    <property type="entry name" value="Integrase-like_cat_sf"/>
</dbReference>
<sequence>MTTALDIPVGLKVTFDIEELPRGRSGNPFRARARWTHPQTKKRDSKSVTFESRPLAEDWIERMSRLAGRGIDPLRGNFTLLGYAESTALDTEKSTLELALRGLDAKTLDPYLSGWRRRVVPTLGHLPLVSITYGMVDRAIVKWIEEQACSKSTIKNTIAVLVRVMEQAKRDGYRDDNPARVRGWQELYKQIEDELKDPRALAIPNWDALVELCDALVEASFDHYRVWGDVVMFAACTAARIGEVSGCRLRDIDTESWVWTIRRQTTMTRGGLIDKGTKGNRARKVPIIEEIRPMILARIAACRGNPDARLFLGRRGGCIATASLRRATNWDKVVHNLGYDHLVRHTLRHTGLTWFADAGVPLHRLQKIAGHSDPRVTELYLRVDTTQLEKDAQRISKYLKKSAPQDTTTSEDKSTGENQLSKPMSSRVLLTSADGLGF</sequence>
<dbReference type="InterPro" id="IPR010998">
    <property type="entry name" value="Integrase_recombinase_N"/>
</dbReference>
<evidence type="ECO:0000256" key="4">
    <source>
        <dbReference type="SAM" id="MobiDB-lite"/>
    </source>
</evidence>
<keyword evidence="7" id="KW-1185">Reference proteome</keyword>
<comment type="caution">
    <text evidence="6">The sequence shown here is derived from an EMBL/GenBank/DDBJ whole genome shotgun (WGS) entry which is preliminary data.</text>
</comment>
<organism evidence="6 7">
    <name type="scientific">Nocardia pseudobrasiliensis</name>
    <dbReference type="NCBI Taxonomy" id="45979"/>
    <lineage>
        <taxon>Bacteria</taxon>
        <taxon>Bacillati</taxon>
        <taxon>Actinomycetota</taxon>
        <taxon>Actinomycetes</taxon>
        <taxon>Mycobacteriales</taxon>
        <taxon>Nocardiaceae</taxon>
        <taxon>Nocardia</taxon>
    </lineage>
</organism>
<feature type="domain" description="Tyr recombinase" evidence="5">
    <location>
        <begin position="196"/>
        <end position="393"/>
    </location>
</feature>
<evidence type="ECO:0000313" key="7">
    <source>
        <dbReference type="Proteomes" id="UP000254869"/>
    </source>
</evidence>
<dbReference type="SUPFAM" id="SSF56349">
    <property type="entry name" value="DNA breaking-rejoining enzymes"/>
    <property type="match status" value="1"/>
</dbReference>
<protein>
    <submittedName>
        <fullName evidence="6">Site-specific recombinase XerD</fullName>
    </submittedName>
</protein>
<dbReference type="CDD" id="cd00796">
    <property type="entry name" value="INT_Rci_Hp1_C"/>
    <property type="match status" value="1"/>
</dbReference>
<dbReference type="PROSITE" id="PS51898">
    <property type="entry name" value="TYR_RECOMBINASE"/>
    <property type="match status" value="1"/>
</dbReference>
<dbReference type="Pfam" id="PF00589">
    <property type="entry name" value="Phage_integrase"/>
    <property type="match status" value="1"/>
</dbReference>
<dbReference type="InterPro" id="IPR011010">
    <property type="entry name" value="DNA_brk_join_enz"/>
</dbReference>
<reference evidence="6 7" key="1">
    <citation type="submission" date="2018-07" db="EMBL/GenBank/DDBJ databases">
        <title>Genomic Encyclopedia of Type Strains, Phase IV (KMG-IV): sequencing the most valuable type-strain genomes for metagenomic binning, comparative biology and taxonomic classification.</title>
        <authorList>
            <person name="Goeker M."/>
        </authorList>
    </citation>
    <scope>NUCLEOTIDE SEQUENCE [LARGE SCALE GENOMIC DNA]</scope>
    <source>
        <strain evidence="6 7">DSM 44290</strain>
    </source>
</reference>
<dbReference type="EMBL" id="QQBC01000018">
    <property type="protein sequence ID" value="RDI59615.1"/>
    <property type="molecule type" value="Genomic_DNA"/>
</dbReference>
<evidence type="ECO:0000259" key="5">
    <source>
        <dbReference type="PROSITE" id="PS51898"/>
    </source>
</evidence>